<dbReference type="EMBL" id="BPLR01010846">
    <property type="protein sequence ID" value="GIY42416.1"/>
    <property type="molecule type" value="Genomic_DNA"/>
</dbReference>
<keyword evidence="2" id="KW-1185">Reference proteome</keyword>
<organism evidence="1 2">
    <name type="scientific">Caerostris extrusa</name>
    <name type="common">Bark spider</name>
    <name type="synonym">Caerostris bankana</name>
    <dbReference type="NCBI Taxonomy" id="172846"/>
    <lineage>
        <taxon>Eukaryota</taxon>
        <taxon>Metazoa</taxon>
        <taxon>Ecdysozoa</taxon>
        <taxon>Arthropoda</taxon>
        <taxon>Chelicerata</taxon>
        <taxon>Arachnida</taxon>
        <taxon>Araneae</taxon>
        <taxon>Araneomorphae</taxon>
        <taxon>Entelegynae</taxon>
        <taxon>Araneoidea</taxon>
        <taxon>Araneidae</taxon>
        <taxon>Caerostris</taxon>
    </lineage>
</organism>
<sequence length="104" mass="12359">MNIQPDILSFLSFTISTPTQFLFLWTEQTRSTFRYRYWRTIADRQHNVKAALACGAVTNRELVTGTQWLQVRQQERFQELMNGFNYGEIQAQLVQEARIQYTFT</sequence>
<comment type="caution">
    <text evidence="1">The sequence shown here is derived from an EMBL/GenBank/DDBJ whole genome shotgun (WGS) entry which is preliminary data.</text>
</comment>
<proteinExistence type="predicted"/>
<dbReference type="Proteomes" id="UP001054945">
    <property type="component" value="Unassembled WGS sequence"/>
</dbReference>
<accession>A0AAV4TAP2</accession>
<name>A0AAV4TAP2_CAEEX</name>
<gene>
    <name evidence="1" type="ORF">CEXT_474801</name>
</gene>
<dbReference type="AlphaFoldDB" id="A0AAV4TAP2"/>
<protein>
    <submittedName>
        <fullName evidence="1">Uncharacterized protein</fullName>
    </submittedName>
</protein>
<evidence type="ECO:0000313" key="2">
    <source>
        <dbReference type="Proteomes" id="UP001054945"/>
    </source>
</evidence>
<reference evidence="1 2" key="1">
    <citation type="submission" date="2021-06" db="EMBL/GenBank/DDBJ databases">
        <title>Caerostris extrusa draft genome.</title>
        <authorList>
            <person name="Kono N."/>
            <person name="Arakawa K."/>
        </authorList>
    </citation>
    <scope>NUCLEOTIDE SEQUENCE [LARGE SCALE GENOMIC DNA]</scope>
</reference>
<evidence type="ECO:0000313" key="1">
    <source>
        <dbReference type="EMBL" id="GIY42416.1"/>
    </source>
</evidence>